<reference evidence="1" key="1">
    <citation type="submission" date="2022-01" db="EMBL/GenBank/DDBJ databases">
        <title>Comparative genomics reveals a dynamic genome evolution in the ectomycorrhizal milk-cap (Lactarius) mushrooms.</title>
        <authorList>
            <consortium name="DOE Joint Genome Institute"/>
            <person name="Lebreton A."/>
            <person name="Tang N."/>
            <person name="Kuo A."/>
            <person name="LaButti K."/>
            <person name="Drula E."/>
            <person name="Barry K."/>
            <person name="Clum A."/>
            <person name="Lipzen A."/>
            <person name="Mousain D."/>
            <person name="Ng V."/>
            <person name="Wang R."/>
            <person name="Wang X."/>
            <person name="Dai Y."/>
            <person name="Henrissat B."/>
            <person name="Grigoriev I.V."/>
            <person name="Guerin-Laguette A."/>
            <person name="Yu F."/>
            <person name="Martin F.M."/>
        </authorList>
    </citation>
    <scope>NUCLEOTIDE SEQUENCE</scope>
    <source>
        <strain evidence="1">QP</strain>
    </source>
</reference>
<dbReference type="Proteomes" id="UP001201163">
    <property type="component" value="Unassembled WGS sequence"/>
</dbReference>
<gene>
    <name evidence="1" type="ORF">EDB92DRAFT_1815188</name>
</gene>
<evidence type="ECO:0000313" key="1">
    <source>
        <dbReference type="EMBL" id="KAH8994259.1"/>
    </source>
</evidence>
<proteinExistence type="predicted"/>
<name>A0AAD4LP98_9AGAM</name>
<dbReference type="EMBL" id="JAKELL010000015">
    <property type="protein sequence ID" value="KAH8994259.1"/>
    <property type="molecule type" value="Genomic_DNA"/>
</dbReference>
<organism evidence="1 2">
    <name type="scientific">Lactarius akahatsu</name>
    <dbReference type="NCBI Taxonomy" id="416441"/>
    <lineage>
        <taxon>Eukaryota</taxon>
        <taxon>Fungi</taxon>
        <taxon>Dikarya</taxon>
        <taxon>Basidiomycota</taxon>
        <taxon>Agaricomycotina</taxon>
        <taxon>Agaricomycetes</taxon>
        <taxon>Russulales</taxon>
        <taxon>Russulaceae</taxon>
        <taxon>Lactarius</taxon>
    </lineage>
</organism>
<dbReference type="AlphaFoldDB" id="A0AAD4LP98"/>
<protein>
    <submittedName>
        <fullName evidence="1">Uncharacterized protein</fullName>
    </submittedName>
</protein>
<sequence>MREHTPLFRCSGHSTERSAEQTVIPSANANNLAACALPLLFTRSEFKQPESFGLEINPFRASPRPCWESRLNPSAPRPMGNCFGKEQYPERKHSYFFGAPRSKLYTIGWSRSGLHDERTSVLLQLPGGLRPSIGTTVVHLRWKEDRAVIVSNNAAMRRECARANDERPPVPSYNDDDDDWDMSHPILARVGSSIASFPSRNL</sequence>
<accession>A0AAD4LP98</accession>
<comment type="caution">
    <text evidence="1">The sequence shown here is derived from an EMBL/GenBank/DDBJ whole genome shotgun (WGS) entry which is preliminary data.</text>
</comment>
<evidence type="ECO:0000313" key="2">
    <source>
        <dbReference type="Proteomes" id="UP001201163"/>
    </source>
</evidence>
<keyword evidence="2" id="KW-1185">Reference proteome</keyword>